<dbReference type="Proteomes" id="UP000070299">
    <property type="component" value="Unassembled WGS sequence"/>
</dbReference>
<protein>
    <recommendedName>
        <fullName evidence="6">Outer membrane protein assembly factor BamC</fullName>
    </recommendedName>
</protein>
<reference evidence="8" key="1">
    <citation type="submission" date="2016-02" db="EMBL/GenBank/DDBJ databases">
        <authorList>
            <person name="Schultz-Johansen M."/>
            <person name="Glaring M.A."/>
            <person name="Bech P.K."/>
            <person name="Stougaard P."/>
        </authorList>
    </citation>
    <scope>NUCLEOTIDE SEQUENCE [LARGE SCALE GENOMIC DNA]</scope>
    <source>
        <strain evidence="8">S66</strain>
    </source>
</reference>
<comment type="subunit">
    <text evidence="6">Part of the Bam complex.</text>
</comment>
<keyword evidence="5 6" id="KW-0449">Lipoprotein</keyword>
<comment type="subcellular location">
    <subcellularLocation>
        <location evidence="6">Cell outer membrane</location>
        <topology evidence="6">Lipid-anchor</topology>
    </subcellularLocation>
</comment>
<dbReference type="STRING" id="1799789.AX660_12120"/>
<comment type="similarity">
    <text evidence="6">Belongs to the BamC family.</text>
</comment>
<keyword evidence="3 6" id="KW-0564">Palmitate</keyword>
<comment type="caution">
    <text evidence="7">The sequence shown here is derived from an EMBL/GenBank/DDBJ whole genome shotgun (WGS) entry which is preliminary data.</text>
</comment>
<dbReference type="EMBL" id="LSNE01000005">
    <property type="protein sequence ID" value="KXI28926.1"/>
    <property type="molecule type" value="Genomic_DNA"/>
</dbReference>
<keyword evidence="1 6" id="KW-0732">Signal</keyword>
<evidence type="ECO:0000256" key="3">
    <source>
        <dbReference type="ARBA" id="ARBA00023139"/>
    </source>
</evidence>
<dbReference type="GO" id="GO:0043165">
    <property type="term" value="P:Gram-negative-bacterium-type cell outer membrane assembly"/>
    <property type="evidence" value="ECO:0007669"/>
    <property type="project" value="UniProtKB-UniRule"/>
</dbReference>
<dbReference type="HAMAP" id="MF_00924">
    <property type="entry name" value="OM_assembly_BamC"/>
    <property type="match status" value="1"/>
</dbReference>
<gene>
    <name evidence="6" type="primary">bamC</name>
    <name evidence="7" type="ORF">AX660_12120</name>
</gene>
<keyword evidence="8" id="KW-1185">Reference proteome</keyword>
<keyword evidence="4 6" id="KW-0998">Cell outer membrane</keyword>
<evidence type="ECO:0000256" key="5">
    <source>
        <dbReference type="ARBA" id="ARBA00023288"/>
    </source>
</evidence>
<dbReference type="Pfam" id="PF06804">
    <property type="entry name" value="Lipoprotein_18"/>
    <property type="match status" value="1"/>
</dbReference>
<evidence type="ECO:0000313" key="7">
    <source>
        <dbReference type="EMBL" id="KXI28926.1"/>
    </source>
</evidence>
<keyword evidence="2 6" id="KW-0472">Membrane</keyword>
<sequence>MTSKLFVSSLVSFTLLTACSSVEEREIASGSFEYLKEQPGQQISIPSDIDTPNFNDTYKLPSLGAEAPRNHMGQELSVLSPALVLPLVTGSHVEEGSKQATVWFDKVDDSQPLDTTIWNSLLAFLEDQGIGVQSFDREKQQLISDWMMFTEKDEHWYSWSVSERSVGQRFEFNLELKPHGRIASLSVSLVEYKEKLSQVADEITQAKDVRRQEADILNQVINHYEHEIRLATAQRIQKIRQGLAMEVGVDADGEPAYVVDAEYDVAWPRLLLVLRKLGFDVKDYDQSNGLLFVKYNGAEGGWWSNLWSKNENALNLDTEEYRFKLSDAGEKTLITLLDEENKAFTVTKLTDLYQVFSRNMAADDLDI</sequence>
<dbReference type="Gene3D" id="3.30.530.50">
    <property type="match status" value="1"/>
</dbReference>
<proteinExistence type="inferred from homology"/>
<evidence type="ECO:0000313" key="8">
    <source>
        <dbReference type="Proteomes" id="UP000070299"/>
    </source>
</evidence>
<dbReference type="Gene3D" id="3.30.310.170">
    <property type="entry name" value="Outer membrane protein assembly factor BamC"/>
    <property type="match status" value="1"/>
</dbReference>
<dbReference type="InterPro" id="IPR042268">
    <property type="entry name" value="BamC_C"/>
</dbReference>
<evidence type="ECO:0000256" key="6">
    <source>
        <dbReference type="HAMAP-Rule" id="MF_00924"/>
    </source>
</evidence>
<dbReference type="OrthoDB" id="5598420at2"/>
<dbReference type="GO" id="GO:0051205">
    <property type="term" value="P:protein insertion into membrane"/>
    <property type="evidence" value="ECO:0007669"/>
    <property type="project" value="UniProtKB-UniRule"/>
</dbReference>
<dbReference type="AlphaFoldDB" id="A0A136A110"/>
<accession>A0A136A110</accession>
<evidence type="ECO:0000256" key="1">
    <source>
        <dbReference type="ARBA" id="ARBA00022729"/>
    </source>
</evidence>
<organism evidence="7 8">
    <name type="scientific">Paraglaciecola hydrolytica</name>
    <dbReference type="NCBI Taxonomy" id="1799789"/>
    <lineage>
        <taxon>Bacteria</taxon>
        <taxon>Pseudomonadati</taxon>
        <taxon>Pseudomonadota</taxon>
        <taxon>Gammaproteobacteria</taxon>
        <taxon>Alteromonadales</taxon>
        <taxon>Alteromonadaceae</taxon>
        <taxon>Paraglaciecola</taxon>
    </lineage>
</organism>
<evidence type="ECO:0000256" key="4">
    <source>
        <dbReference type="ARBA" id="ARBA00023237"/>
    </source>
</evidence>
<dbReference type="GO" id="GO:0009279">
    <property type="term" value="C:cell outer membrane"/>
    <property type="evidence" value="ECO:0007669"/>
    <property type="project" value="UniProtKB-SubCell"/>
</dbReference>
<dbReference type="RefSeq" id="WP_068375817.1">
    <property type="nucleotide sequence ID" value="NZ_LSNE01000005.1"/>
</dbReference>
<name>A0A136A110_9ALTE</name>
<comment type="function">
    <text evidence="6">Part of the outer membrane protein assembly complex, which is involved in assembly and insertion of beta-barrel proteins into the outer membrane.</text>
</comment>
<dbReference type="InterPro" id="IPR010653">
    <property type="entry name" value="NlpB/DapX"/>
</dbReference>
<dbReference type="InterPro" id="IPR014524">
    <property type="entry name" value="BamC"/>
</dbReference>
<dbReference type="PROSITE" id="PS51257">
    <property type="entry name" value="PROKAR_LIPOPROTEIN"/>
    <property type="match status" value="1"/>
</dbReference>
<evidence type="ECO:0000256" key="2">
    <source>
        <dbReference type="ARBA" id="ARBA00023136"/>
    </source>
</evidence>